<organism evidence="3 4">
    <name type="scientific">Streptomyces asiaticus subsp. ignotus</name>
    <dbReference type="NCBI Taxonomy" id="3098222"/>
    <lineage>
        <taxon>Bacteria</taxon>
        <taxon>Bacillati</taxon>
        <taxon>Actinomycetota</taxon>
        <taxon>Actinomycetes</taxon>
        <taxon>Kitasatosporales</taxon>
        <taxon>Streptomycetaceae</taxon>
        <taxon>Streptomyces</taxon>
        <taxon>Streptomyces violaceusniger group</taxon>
    </lineage>
</organism>
<evidence type="ECO:0000313" key="3">
    <source>
        <dbReference type="EMBL" id="MEE4599326.1"/>
    </source>
</evidence>
<dbReference type="EMBL" id="JAZBJO010000073">
    <property type="protein sequence ID" value="MEE4599326.1"/>
    <property type="molecule type" value="Genomic_DNA"/>
</dbReference>
<feature type="region of interest" description="Disordered" evidence="1">
    <location>
        <begin position="157"/>
        <end position="191"/>
    </location>
</feature>
<dbReference type="InterPro" id="IPR001387">
    <property type="entry name" value="Cro/C1-type_HTH"/>
</dbReference>
<proteinExistence type="predicted"/>
<dbReference type="InterPro" id="IPR010982">
    <property type="entry name" value="Lambda_DNA-bd_dom_sf"/>
</dbReference>
<name>A0ABU7QEZ2_9ACTN</name>
<sequence length="191" mass="21218">MTAASSRERRLMDGGGSDAREASRTLLHDLDQRLGGLITALYPDERKRPGYARLARMIRETTGGTISATYLWELTTGRKRNVTLEQLAVLAEFFGVPLDYFFNDDVSRRVDAQLSLAVALRDTRVRSLALRAEGLSPASLDALLTIVNEARRVENLDHVAERTETPSDVRRRSADGHDAGERPDRPGAQRS</sequence>
<evidence type="ECO:0000259" key="2">
    <source>
        <dbReference type="PROSITE" id="PS50943"/>
    </source>
</evidence>
<dbReference type="RefSeq" id="WP_240812665.1">
    <property type="nucleotide sequence ID" value="NZ_JAZBJO010000073.1"/>
</dbReference>
<dbReference type="Proteomes" id="UP001354709">
    <property type="component" value="Unassembled WGS sequence"/>
</dbReference>
<keyword evidence="4" id="KW-1185">Reference proteome</keyword>
<protein>
    <recommendedName>
        <fullName evidence="2">HTH cro/C1-type domain-containing protein</fullName>
    </recommendedName>
</protein>
<dbReference type="PROSITE" id="PS50943">
    <property type="entry name" value="HTH_CROC1"/>
    <property type="match status" value="1"/>
</dbReference>
<comment type="caution">
    <text evidence="3">The sequence shown here is derived from an EMBL/GenBank/DDBJ whole genome shotgun (WGS) entry which is preliminary data.</text>
</comment>
<feature type="domain" description="HTH cro/C1-type" evidence="2">
    <location>
        <begin position="66"/>
        <end position="101"/>
    </location>
</feature>
<accession>A0ABU7QEZ2</accession>
<reference evidence="3 4" key="1">
    <citation type="submission" date="2023-11" db="EMBL/GenBank/DDBJ databases">
        <title>30 novel species of actinomycetes from the DSMZ collection.</title>
        <authorList>
            <person name="Nouioui I."/>
        </authorList>
    </citation>
    <scope>NUCLEOTIDE SEQUENCE [LARGE SCALE GENOMIC DNA]</scope>
    <source>
        <strain evidence="3 4">DSM 41524</strain>
    </source>
</reference>
<dbReference type="SUPFAM" id="SSF47413">
    <property type="entry name" value="lambda repressor-like DNA-binding domains"/>
    <property type="match status" value="1"/>
</dbReference>
<evidence type="ECO:0000313" key="4">
    <source>
        <dbReference type="Proteomes" id="UP001354709"/>
    </source>
</evidence>
<evidence type="ECO:0000256" key="1">
    <source>
        <dbReference type="SAM" id="MobiDB-lite"/>
    </source>
</evidence>
<gene>
    <name evidence="3" type="ORF">V2J94_47330</name>
</gene>
<dbReference type="Gene3D" id="1.10.260.40">
    <property type="entry name" value="lambda repressor-like DNA-binding domains"/>
    <property type="match status" value="1"/>
</dbReference>